<protein>
    <submittedName>
        <fullName evidence="2">Uncharacterized protein</fullName>
    </submittedName>
</protein>
<feature type="transmembrane region" description="Helical" evidence="1">
    <location>
        <begin position="20"/>
        <end position="43"/>
    </location>
</feature>
<evidence type="ECO:0000313" key="2">
    <source>
        <dbReference type="EMBL" id="CAA9524596.1"/>
    </source>
</evidence>
<organism evidence="2">
    <name type="scientific">uncultured Solirubrobacteraceae bacterium</name>
    <dbReference type="NCBI Taxonomy" id="1162706"/>
    <lineage>
        <taxon>Bacteria</taxon>
        <taxon>Bacillati</taxon>
        <taxon>Actinomycetota</taxon>
        <taxon>Thermoleophilia</taxon>
        <taxon>Solirubrobacterales</taxon>
        <taxon>Solirubrobacteraceae</taxon>
        <taxon>environmental samples</taxon>
    </lineage>
</organism>
<reference evidence="2" key="1">
    <citation type="submission" date="2020-02" db="EMBL/GenBank/DDBJ databases">
        <authorList>
            <person name="Meier V. D."/>
        </authorList>
    </citation>
    <scope>NUCLEOTIDE SEQUENCE</scope>
    <source>
        <strain evidence="2">AVDCRST_MAG67</strain>
    </source>
</reference>
<gene>
    <name evidence="2" type="ORF">AVDCRST_MAG67-3519</name>
</gene>
<name>A0A6J4TIA8_9ACTN</name>
<evidence type="ECO:0000256" key="1">
    <source>
        <dbReference type="SAM" id="Phobius"/>
    </source>
</evidence>
<dbReference type="AlphaFoldDB" id="A0A6J4TIA8"/>
<keyword evidence="1" id="KW-0812">Transmembrane</keyword>
<accession>A0A6J4TIA8</accession>
<keyword evidence="1" id="KW-1133">Transmembrane helix</keyword>
<dbReference type="EMBL" id="CADCVQ010000149">
    <property type="protein sequence ID" value="CAA9524596.1"/>
    <property type="molecule type" value="Genomic_DNA"/>
</dbReference>
<keyword evidence="1" id="KW-0472">Membrane</keyword>
<proteinExistence type="predicted"/>
<sequence length="50" mass="5450">MYEWPVFSGWGRPERRAPAAAVLVIDALGSCVTGLLDVSGLIYERQAGRD</sequence>